<evidence type="ECO:0000256" key="1">
    <source>
        <dbReference type="ARBA" id="ARBA00023015"/>
    </source>
</evidence>
<protein>
    <submittedName>
        <fullName evidence="6">Transcriptional regulator, TetR family</fullName>
    </submittedName>
</protein>
<dbReference type="GO" id="GO:0000976">
    <property type="term" value="F:transcription cis-regulatory region binding"/>
    <property type="evidence" value="ECO:0007669"/>
    <property type="project" value="TreeGrafter"/>
</dbReference>
<dbReference type="PANTHER" id="PTHR30055:SF234">
    <property type="entry name" value="HTH-TYPE TRANSCRIPTIONAL REGULATOR BETI"/>
    <property type="match status" value="1"/>
</dbReference>
<dbReference type="InterPro" id="IPR009057">
    <property type="entry name" value="Homeodomain-like_sf"/>
</dbReference>
<dbReference type="Proteomes" id="UP000190135">
    <property type="component" value="Unassembled WGS sequence"/>
</dbReference>
<dbReference type="STRING" id="1365950.SAMN05428963_10523"/>
<keyword evidence="7" id="KW-1185">Reference proteome</keyword>
<reference evidence="7" key="1">
    <citation type="submission" date="2017-02" db="EMBL/GenBank/DDBJ databases">
        <authorList>
            <person name="Varghese N."/>
            <person name="Submissions S."/>
        </authorList>
    </citation>
    <scope>NUCLEOTIDE SEQUENCE [LARGE SCALE GENOMIC DNA]</scope>
    <source>
        <strain evidence="7">USBA 369</strain>
    </source>
</reference>
<dbReference type="OrthoDB" id="9798857at2"/>
<dbReference type="SUPFAM" id="SSF46689">
    <property type="entry name" value="Homeodomain-like"/>
    <property type="match status" value="1"/>
</dbReference>
<dbReference type="RefSeq" id="WP_078707945.1">
    <property type="nucleotide sequence ID" value="NZ_FUXL01000005.1"/>
</dbReference>
<dbReference type="PROSITE" id="PS50977">
    <property type="entry name" value="HTH_TETR_2"/>
    <property type="match status" value="1"/>
</dbReference>
<gene>
    <name evidence="6" type="ORF">SAMN05428963_10523</name>
</gene>
<organism evidence="6 7">
    <name type="scientific">Consotaella salsifontis</name>
    <dbReference type="NCBI Taxonomy" id="1365950"/>
    <lineage>
        <taxon>Bacteria</taxon>
        <taxon>Pseudomonadati</taxon>
        <taxon>Pseudomonadota</taxon>
        <taxon>Alphaproteobacteria</taxon>
        <taxon>Hyphomicrobiales</taxon>
        <taxon>Aurantimonadaceae</taxon>
        <taxon>Consotaella</taxon>
    </lineage>
</organism>
<feature type="domain" description="HTH tetR-type" evidence="5">
    <location>
        <begin position="12"/>
        <end position="72"/>
    </location>
</feature>
<dbReference type="Gene3D" id="1.10.357.10">
    <property type="entry name" value="Tetracycline Repressor, domain 2"/>
    <property type="match status" value="1"/>
</dbReference>
<keyword evidence="2 4" id="KW-0238">DNA-binding</keyword>
<dbReference type="EMBL" id="FUXL01000005">
    <property type="protein sequence ID" value="SKA02498.1"/>
    <property type="molecule type" value="Genomic_DNA"/>
</dbReference>
<name>A0A1T4QGT3_9HYPH</name>
<keyword evidence="3" id="KW-0804">Transcription</keyword>
<keyword evidence="1" id="KW-0805">Transcription regulation</keyword>
<dbReference type="Pfam" id="PF00440">
    <property type="entry name" value="TetR_N"/>
    <property type="match status" value="1"/>
</dbReference>
<dbReference type="AlphaFoldDB" id="A0A1T4QGT3"/>
<evidence type="ECO:0000259" key="5">
    <source>
        <dbReference type="PROSITE" id="PS50977"/>
    </source>
</evidence>
<accession>A0A1T4QGT3</accession>
<evidence type="ECO:0000313" key="6">
    <source>
        <dbReference type="EMBL" id="SKA02498.1"/>
    </source>
</evidence>
<evidence type="ECO:0000256" key="4">
    <source>
        <dbReference type="PROSITE-ProRule" id="PRU00335"/>
    </source>
</evidence>
<evidence type="ECO:0000256" key="2">
    <source>
        <dbReference type="ARBA" id="ARBA00023125"/>
    </source>
</evidence>
<dbReference type="PANTHER" id="PTHR30055">
    <property type="entry name" value="HTH-TYPE TRANSCRIPTIONAL REGULATOR RUTR"/>
    <property type="match status" value="1"/>
</dbReference>
<feature type="DNA-binding region" description="H-T-H motif" evidence="4">
    <location>
        <begin position="35"/>
        <end position="54"/>
    </location>
</feature>
<dbReference type="InterPro" id="IPR050109">
    <property type="entry name" value="HTH-type_TetR-like_transc_reg"/>
</dbReference>
<dbReference type="InterPro" id="IPR001647">
    <property type="entry name" value="HTH_TetR"/>
</dbReference>
<evidence type="ECO:0000256" key="3">
    <source>
        <dbReference type="ARBA" id="ARBA00023163"/>
    </source>
</evidence>
<dbReference type="GO" id="GO:0003700">
    <property type="term" value="F:DNA-binding transcription factor activity"/>
    <property type="evidence" value="ECO:0007669"/>
    <property type="project" value="TreeGrafter"/>
</dbReference>
<evidence type="ECO:0000313" key="7">
    <source>
        <dbReference type="Proteomes" id="UP000190135"/>
    </source>
</evidence>
<sequence length="202" mass="22436">MARSTPRAVSQAATHERLVETARRLIVKESIPALSLRRLCTEAGFTQGAFYSNFADKDALILEIMERHLADIHRQLADLSASLLDADAEQTFEALTAWLNGLDDREEWAALAAELRLHAHRDRAFGDRLRAAEAHCLAGFAALLDDLARRLDLRPAVPTIHLAQIVLDLWYMTVLRHPEGDAPQSAFVAVLRQMLPPAMPSA</sequence>
<proteinExistence type="predicted"/>